<dbReference type="EMBL" id="FOXH01000004">
    <property type="protein sequence ID" value="SFP60533.1"/>
    <property type="molecule type" value="Genomic_DNA"/>
</dbReference>
<accession>A0A1I5RPV8</accession>
<dbReference type="RefSeq" id="WP_092015529.1">
    <property type="nucleotide sequence ID" value="NZ_FOXH01000004.1"/>
</dbReference>
<dbReference type="Proteomes" id="UP000199306">
    <property type="component" value="Unassembled WGS sequence"/>
</dbReference>
<organism evidence="2 3">
    <name type="scientific">Pseudarcicella hirudinis</name>
    <dbReference type="NCBI Taxonomy" id="1079859"/>
    <lineage>
        <taxon>Bacteria</taxon>
        <taxon>Pseudomonadati</taxon>
        <taxon>Bacteroidota</taxon>
        <taxon>Cytophagia</taxon>
        <taxon>Cytophagales</taxon>
        <taxon>Flectobacillaceae</taxon>
        <taxon>Pseudarcicella</taxon>
    </lineage>
</organism>
<protein>
    <recommendedName>
        <fullName evidence="1">N-acetylmuramidase domain-containing protein</fullName>
    </recommendedName>
</protein>
<dbReference type="STRING" id="1079859.SAMN04515674_104183"/>
<dbReference type="AlphaFoldDB" id="A0A1I5RPV8"/>
<gene>
    <name evidence="2" type="ORF">SAMN04515674_104183</name>
</gene>
<feature type="domain" description="N-acetylmuramidase" evidence="1">
    <location>
        <begin position="18"/>
        <end position="190"/>
    </location>
</feature>
<reference evidence="2 3" key="1">
    <citation type="submission" date="2016-10" db="EMBL/GenBank/DDBJ databases">
        <authorList>
            <person name="de Groot N.N."/>
        </authorList>
    </citation>
    <scope>NUCLEOTIDE SEQUENCE [LARGE SCALE GENOMIC DNA]</scope>
    <source>
        <strain evidence="3">E92,LMG 26720,CCM 7988</strain>
    </source>
</reference>
<name>A0A1I5RPV8_9BACT</name>
<keyword evidence="3" id="KW-1185">Reference proteome</keyword>
<proteinExistence type="predicted"/>
<dbReference type="OrthoDB" id="1523598at2"/>
<evidence type="ECO:0000259" key="1">
    <source>
        <dbReference type="Pfam" id="PF11860"/>
    </source>
</evidence>
<dbReference type="Pfam" id="PF11860">
    <property type="entry name" value="Muramidase"/>
    <property type="match status" value="1"/>
</dbReference>
<sequence>MAITEAQFQQVANKSGIEVATIKAVNEVEAAGNGFFQDGRPKILFEGHIFWKQLKKKGINPESVQAGNEEVLYPVRDQKKYLKGVKEYDRLNKAIAIDEEAALSSASWGAFQIMGFNFKPAGFSNVKAFVDAMKKDEFEQLKAFSNFITALNLNVNLANHDWKGFAFSYNGKEYLKNKYDSKLKAAYEKFSH</sequence>
<evidence type="ECO:0000313" key="3">
    <source>
        <dbReference type="Proteomes" id="UP000199306"/>
    </source>
</evidence>
<dbReference type="InterPro" id="IPR024408">
    <property type="entry name" value="Muramidase"/>
</dbReference>
<evidence type="ECO:0000313" key="2">
    <source>
        <dbReference type="EMBL" id="SFP60533.1"/>
    </source>
</evidence>